<protein>
    <recommendedName>
        <fullName evidence="4">ZF-HD dimerization-type domain-containing protein</fullName>
    </recommendedName>
</protein>
<evidence type="ECO:0000259" key="4">
    <source>
        <dbReference type="PROSITE" id="PS51523"/>
    </source>
</evidence>
<dbReference type="AlphaFoldDB" id="A0A2G5EIB0"/>
<dbReference type="InParanoid" id="A0A2G5EIB0"/>
<keyword evidence="1" id="KW-0479">Metal-binding</keyword>
<organism evidence="5 6">
    <name type="scientific">Aquilegia coerulea</name>
    <name type="common">Rocky mountain columbine</name>
    <dbReference type="NCBI Taxonomy" id="218851"/>
    <lineage>
        <taxon>Eukaryota</taxon>
        <taxon>Viridiplantae</taxon>
        <taxon>Streptophyta</taxon>
        <taxon>Embryophyta</taxon>
        <taxon>Tracheophyta</taxon>
        <taxon>Spermatophyta</taxon>
        <taxon>Magnoliopsida</taxon>
        <taxon>Ranunculales</taxon>
        <taxon>Ranunculaceae</taxon>
        <taxon>Thalictroideae</taxon>
        <taxon>Aquilegia</taxon>
    </lineage>
</organism>
<evidence type="ECO:0000313" key="5">
    <source>
        <dbReference type="EMBL" id="PIA55505.1"/>
    </source>
</evidence>
<dbReference type="PANTHER" id="PTHR31948">
    <property type="entry name" value="ZINC-FINGER HOMEODOMAIN PROTEIN 2"/>
    <property type="match status" value="1"/>
</dbReference>
<dbReference type="GO" id="GO:0003700">
    <property type="term" value="F:DNA-binding transcription factor activity"/>
    <property type="evidence" value="ECO:0007669"/>
    <property type="project" value="TreeGrafter"/>
</dbReference>
<dbReference type="STRING" id="218851.A0A2G5EIB0"/>
<sequence length="196" mass="22430">MEMGSGSSTTVTYKECQKNHTISLGSYIKDGCLAFMPNHAKENGLFCHACGCHRSFHREEKLKIISEDDAENVLPVNFDARRCDQGSVKKELSSNTDANLEDVIDISDDEQVDRVITPESVSKRTMSTTKAKKRRFREEEVRKLNTVCELLDYKSPGKYGKGADRVKRLCQEIGISRDSFRHYLNRRREFRGTSRI</sequence>
<dbReference type="InterPro" id="IPR006456">
    <property type="entry name" value="ZF_HD_homeobox_Cys/His_dimer"/>
</dbReference>
<dbReference type="Pfam" id="PF04770">
    <property type="entry name" value="ZF-HD_dimer"/>
    <property type="match status" value="1"/>
</dbReference>
<evidence type="ECO:0000256" key="1">
    <source>
        <dbReference type="ARBA" id="ARBA00022723"/>
    </source>
</evidence>
<evidence type="ECO:0000256" key="3">
    <source>
        <dbReference type="ARBA" id="ARBA00022833"/>
    </source>
</evidence>
<dbReference type="OrthoDB" id="682018at2759"/>
<evidence type="ECO:0000256" key="2">
    <source>
        <dbReference type="ARBA" id="ARBA00022771"/>
    </source>
</evidence>
<keyword evidence="6" id="KW-1185">Reference proteome</keyword>
<dbReference type="GO" id="GO:0050793">
    <property type="term" value="P:regulation of developmental process"/>
    <property type="evidence" value="ECO:0007669"/>
    <property type="project" value="TreeGrafter"/>
</dbReference>
<proteinExistence type="predicted"/>
<keyword evidence="2" id="KW-0863">Zinc-finger</keyword>
<dbReference type="PANTHER" id="PTHR31948:SF156">
    <property type="entry name" value="ZF-HD DIMERIZATION-TYPE DOMAIN-CONTAINING PROTEIN"/>
    <property type="match status" value="1"/>
</dbReference>
<dbReference type="Proteomes" id="UP000230069">
    <property type="component" value="Unassembled WGS sequence"/>
</dbReference>
<dbReference type="Gene3D" id="1.10.10.60">
    <property type="entry name" value="Homeodomain-like"/>
    <property type="match status" value="1"/>
</dbReference>
<dbReference type="GO" id="GO:0008270">
    <property type="term" value="F:zinc ion binding"/>
    <property type="evidence" value="ECO:0007669"/>
    <property type="project" value="UniProtKB-KW"/>
</dbReference>
<dbReference type="GO" id="GO:0000976">
    <property type="term" value="F:transcription cis-regulatory region binding"/>
    <property type="evidence" value="ECO:0007669"/>
    <property type="project" value="TreeGrafter"/>
</dbReference>
<reference evidence="5 6" key="1">
    <citation type="submission" date="2017-09" db="EMBL/GenBank/DDBJ databases">
        <title>WGS assembly of Aquilegia coerulea Goldsmith.</title>
        <authorList>
            <person name="Hodges S."/>
            <person name="Kramer E."/>
            <person name="Nordborg M."/>
            <person name="Tomkins J."/>
            <person name="Borevitz J."/>
            <person name="Derieg N."/>
            <person name="Yan J."/>
            <person name="Mihaltcheva S."/>
            <person name="Hayes R.D."/>
            <person name="Rokhsar D."/>
        </authorList>
    </citation>
    <scope>NUCLEOTIDE SEQUENCE [LARGE SCALE GENOMIC DNA]</scope>
    <source>
        <strain evidence="6">cv. Goldsmith</strain>
    </source>
</reference>
<dbReference type="EMBL" id="KZ305024">
    <property type="protein sequence ID" value="PIA55505.1"/>
    <property type="molecule type" value="Genomic_DNA"/>
</dbReference>
<dbReference type="GO" id="GO:0005634">
    <property type="term" value="C:nucleus"/>
    <property type="evidence" value="ECO:0007669"/>
    <property type="project" value="TreeGrafter"/>
</dbReference>
<dbReference type="PROSITE" id="PS51523">
    <property type="entry name" value="ZF_HD_DIMER"/>
    <property type="match status" value="1"/>
</dbReference>
<keyword evidence="3" id="KW-0862">Zinc</keyword>
<name>A0A2G5EIB0_AQUCA</name>
<accession>A0A2G5EIB0</accession>
<evidence type="ECO:0000313" key="6">
    <source>
        <dbReference type="Proteomes" id="UP000230069"/>
    </source>
</evidence>
<dbReference type="NCBIfam" id="TIGR01566">
    <property type="entry name" value="ZF_HD_prot_N"/>
    <property type="match status" value="1"/>
</dbReference>
<feature type="domain" description="ZF-HD dimerization-type" evidence="4">
    <location>
        <begin position="13"/>
        <end position="60"/>
    </location>
</feature>
<gene>
    <name evidence="5" type="ORF">AQUCO_00700062v1</name>
</gene>